<dbReference type="OrthoDB" id="2456765at2"/>
<dbReference type="Proteomes" id="UP000180098">
    <property type="component" value="Unassembled WGS sequence"/>
</dbReference>
<accession>A0A1S2LCQ3</accession>
<comment type="caution">
    <text evidence="2">The sequence shown here is derived from an EMBL/GenBank/DDBJ whole genome shotgun (WGS) entry which is preliminary data.</text>
</comment>
<evidence type="ECO:0000313" key="2">
    <source>
        <dbReference type="EMBL" id="OIJ10104.1"/>
    </source>
</evidence>
<name>A0A1S2LCQ3_9BACI</name>
<proteinExistence type="predicted"/>
<organism evidence="2 3">
    <name type="scientific">Anaerobacillus arseniciselenatis</name>
    <dbReference type="NCBI Taxonomy" id="85682"/>
    <lineage>
        <taxon>Bacteria</taxon>
        <taxon>Bacillati</taxon>
        <taxon>Bacillota</taxon>
        <taxon>Bacilli</taxon>
        <taxon>Bacillales</taxon>
        <taxon>Bacillaceae</taxon>
        <taxon>Anaerobacillus</taxon>
    </lineage>
</organism>
<sequence>MERGEESMSRDLQQKSTSRLDNVQLKQKIIHLQAELSRYKDIVVKYQNNYHYNQLDELNNEITELKNSLADKEKECAELKNVKDEIEAHVKGLIEKSSGFNDTYVELTAQIKSLTEEHEGVKEENELLKIENSNLQKTIETQEEEVKKLKELVEAHRTEKEKGQFEGKRSSVHVKGEGDTSDSWFLRSIKQQNKNN</sequence>
<feature type="region of interest" description="Disordered" evidence="1">
    <location>
        <begin position="157"/>
        <end position="196"/>
    </location>
</feature>
<dbReference type="RefSeq" id="WP_071313868.1">
    <property type="nucleotide sequence ID" value="NZ_MLQQ01000040.1"/>
</dbReference>
<dbReference type="Gene3D" id="1.10.287.1490">
    <property type="match status" value="1"/>
</dbReference>
<gene>
    <name evidence="2" type="ORF">BKP35_13385</name>
</gene>
<feature type="compositionally biased region" description="Basic and acidic residues" evidence="1">
    <location>
        <begin position="157"/>
        <end position="178"/>
    </location>
</feature>
<dbReference type="EMBL" id="MLQQ01000040">
    <property type="protein sequence ID" value="OIJ10104.1"/>
    <property type="molecule type" value="Genomic_DNA"/>
</dbReference>
<evidence type="ECO:0000256" key="1">
    <source>
        <dbReference type="SAM" id="MobiDB-lite"/>
    </source>
</evidence>
<keyword evidence="3" id="KW-1185">Reference proteome</keyword>
<protein>
    <submittedName>
        <fullName evidence="2">Uncharacterized protein</fullName>
    </submittedName>
</protein>
<dbReference type="AlphaFoldDB" id="A0A1S2LCQ3"/>
<reference evidence="2 3" key="1">
    <citation type="submission" date="2016-10" db="EMBL/GenBank/DDBJ databases">
        <title>Draft genome sequences of four alkaliphilic bacteria belonging to the Anaerobacillus genus.</title>
        <authorList>
            <person name="Bassil N.M."/>
            <person name="Lloyd J.R."/>
        </authorList>
    </citation>
    <scope>NUCLEOTIDE SEQUENCE [LARGE SCALE GENOMIC DNA]</scope>
    <source>
        <strain evidence="2 3">DSM 15340</strain>
    </source>
</reference>
<evidence type="ECO:0000313" key="3">
    <source>
        <dbReference type="Proteomes" id="UP000180098"/>
    </source>
</evidence>